<accession>A0A7S9PWN8</accession>
<dbReference type="EMBL" id="CP031388">
    <property type="protein sequence ID" value="QPH04965.1"/>
    <property type="molecule type" value="Genomic_DNA"/>
</dbReference>
<evidence type="ECO:0000313" key="2">
    <source>
        <dbReference type="Proteomes" id="UP000594364"/>
    </source>
</evidence>
<name>A0A7S9PWN8_EPIFF</name>
<sequence length="161" mass="17737">MSVTGSGTIRGIDMHFNTEHVPATSRKVGICKIPEYVETTHYEIDGPGGELINAIELHVHYFASDRVMWFYKEGQLNSLKAGRSYSGIVFTLCCRKKEAAVDDRVQGKPITLGEGSTITGFYWSQHENSLTALGVVSEMIDKSLTGWIDGFGSVSNSAQWN</sequence>
<evidence type="ECO:0000313" key="1">
    <source>
        <dbReference type="EMBL" id="QPH04965.1"/>
    </source>
</evidence>
<keyword evidence="2" id="KW-1185">Reference proteome</keyword>
<protein>
    <submittedName>
        <fullName evidence="1">Uncharacterized protein</fullName>
    </submittedName>
</protein>
<dbReference type="AlphaFoldDB" id="A0A7S9PWN8"/>
<proteinExistence type="predicted"/>
<gene>
    <name evidence="1" type="ORF">C2857_002377</name>
</gene>
<organism evidence="1 2">
    <name type="scientific">Epichloe festucae (strain Fl1)</name>
    <dbReference type="NCBI Taxonomy" id="877507"/>
    <lineage>
        <taxon>Eukaryota</taxon>
        <taxon>Fungi</taxon>
        <taxon>Dikarya</taxon>
        <taxon>Ascomycota</taxon>
        <taxon>Pezizomycotina</taxon>
        <taxon>Sordariomycetes</taxon>
        <taxon>Hypocreomycetidae</taxon>
        <taxon>Hypocreales</taxon>
        <taxon>Clavicipitaceae</taxon>
        <taxon>Epichloe</taxon>
    </lineage>
</organism>
<reference evidence="1 2" key="1">
    <citation type="journal article" date="2018" name="PLoS Genet.">
        <title>Repeat elements organise 3D genome structure and mediate transcription in the filamentous fungus Epichloe festucae.</title>
        <authorList>
            <person name="Winter D.J."/>
            <person name="Ganley A.R.D."/>
            <person name="Young C.A."/>
            <person name="Liachko I."/>
            <person name="Schardl C.L."/>
            <person name="Dupont P.Y."/>
            <person name="Berry D."/>
            <person name="Ram A."/>
            <person name="Scott B."/>
            <person name="Cox M.P."/>
        </authorList>
    </citation>
    <scope>NUCLEOTIDE SEQUENCE [LARGE SCALE GENOMIC DNA]</scope>
    <source>
        <strain evidence="1 2">Fl1</strain>
    </source>
</reference>
<dbReference type="Proteomes" id="UP000594364">
    <property type="component" value="Chromosome 4"/>
</dbReference>
<dbReference type="OrthoDB" id="4933705at2759"/>